<evidence type="ECO:0000256" key="1">
    <source>
        <dbReference type="SAM" id="Phobius"/>
    </source>
</evidence>
<dbReference type="AlphaFoldDB" id="A0A1G2FZ69"/>
<reference evidence="2 3" key="1">
    <citation type="journal article" date="2016" name="Nat. Commun.">
        <title>Thousands of microbial genomes shed light on interconnected biogeochemical processes in an aquifer system.</title>
        <authorList>
            <person name="Anantharaman K."/>
            <person name="Brown C.T."/>
            <person name="Hug L.A."/>
            <person name="Sharon I."/>
            <person name="Castelle C.J."/>
            <person name="Probst A.J."/>
            <person name="Thomas B.C."/>
            <person name="Singh A."/>
            <person name="Wilkins M.J."/>
            <person name="Karaoz U."/>
            <person name="Brodie E.L."/>
            <person name="Williams K.H."/>
            <person name="Hubbard S.S."/>
            <person name="Banfield J.F."/>
        </authorList>
    </citation>
    <scope>NUCLEOTIDE SEQUENCE [LARGE SCALE GENOMIC DNA]</scope>
</reference>
<comment type="caution">
    <text evidence="2">The sequence shown here is derived from an EMBL/GenBank/DDBJ whole genome shotgun (WGS) entry which is preliminary data.</text>
</comment>
<keyword evidence="1" id="KW-0812">Transmembrane</keyword>
<organism evidence="2 3">
    <name type="scientific">Candidatus Ryanbacteria bacterium RIFCSPHIGHO2_01_45_13</name>
    <dbReference type="NCBI Taxonomy" id="1802112"/>
    <lineage>
        <taxon>Bacteria</taxon>
        <taxon>Candidatus Ryaniibacteriota</taxon>
    </lineage>
</organism>
<accession>A0A1G2FZ69</accession>
<evidence type="ECO:0000313" key="3">
    <source>
        <dbReference type="Proteomes" id="UP000176700"/>
    </source>
</evidence>
<feature type="transmembrane region" description="Helical" evidence="1">
    <location>
        <begin position="47"/>
        <end position="64"/>
    </location>
</feature>
<dbReference type="Proteomes" id="UP000176700">
    <property type="component" value="Unassembled WGS sequence"/>
</dbReference>
<protein>
    <submittedName>
        <fullName evidence="2">Uncharacterized protein</fullName>
    </submittedName>
</protein>
<name>A0A1G2FZ69_9BACT</name>
<sequence>MDILGKTLDLIGKLLIGFTAIRVHHRVLHEHKIDEAVFKSMKKEQRFGILGIVFLVAGFIIQLLA</sequence>
<gene>
    <name evidence="2" type="ORF">A2W41_04475</name>
</gene>
<evidence type="ECO:0000313" key="2">
    <source>
        <dbReference type="EMBL" id="OGZ43346.1"/>
    </source>
</evidence>
<keyword evidence="1" id="KW-1133">Transmembrane helix</keyword>
<dbReference type="EMBL" id="MHNI01000008">
    <property type="protein sequence ID" value="OGZ43346.1"/>
    <property type="molecule type" value="Genomic_DNA"/>
</dbReference>
<proteinExistence type="predicted"/>
<keyword evidence="1" id="KW-0472">Membrane</keyword>